<keyword evidence="3 5" id="KW-0732">Signal</keyword>
<sequence length="351" mass="39385">MALWNLLAKFRWVWICWLGTCAFAVSAQAAPLLRVLAWPGYADADVVAQFEKRHGVRVEVTIVSSDEALRSQMASARPAFDVVAANTVEIARLVDAKKLQPLNVQAIPNLAHQLPRFHPLSAIAGISDAQRVYAVPYTWSEMGLIYDRTQWAAPPDSWAALWDPKWHGRVLEFDSADHGFSLAALHRGLPPFHIPPEKMRGLALDLVELRRNLLAFYNLPEEAVRLFRDHKAALLFANYGQQQLKLLRDAGIDVGYVIPREGALAWLDCWAVPAGAREPLLAHQWINYMLEPSVSHTLTLRQGLANTLEPAPGLEAGAASPKILWLEPLEDEALRSRLWRRIVSGERPERF</sequence>
<dbReference type="InterPro" id="IPR001188">
    <property type="entry name" value="Sperm_putr-bd"/>
</dbReference>
<name>A0A398CB30_9BURK</name>
<dbReference type="GO" id="GO:0019808">
    <property type="term" value="F:polyamine binding"/>
    <property type="evidence" value="ECO:0007669"/>
    <property type="project" value="InterPro"/>
</dbReference>
<evidence type="ECO:0000256" key="1">
    <source>
        <dbReference type="ARBA" id="ARBA00004418"/>
    </source>
</evidence>
<dbReference type="OrthoDB" id="8581273at2"/>
<proteinExistence type="predicted"/>
<keyword evidence="2" id="KW-0813">Transport</keyword>
<keyword evidence="4" id="KW-0574">Periplasm</keyword>
<evidence type="ECO:0000313" key="7">
    <source>
        <dbReference type="Proteomes" id="UP000266302"/>
    </source>
</evidence>
<evidence type="ECO:0000256" key="3">
    <source>
        <dbReference type="ARBA" id="ARBA00022729"/>
    </source>
</evidence>
<evidence type="ECO:0000256" key="4">
    <source>
        <dbReference type="ARBA" id="ARBA00022764"/>
    </source>
</evidence>
<dbReference type="AlphaFoldDB" id="A0A398CB30"/>
<feature type="chain" id="PRO_5017246220" evidence="5">
    <location>
        <begin position="30"/>
        <end position="351"/>
    </location>
</feature>
<dbReference type="Pfam" id="PF13416">
    <property type="entry name" value="SBP_bac_8"/>
    <property type="match status" value="1"/>
</dbReference>
<dbReference type="GO" id="GO:0015846">
    <property type="term" value="P:polyamine transport"/>
    <property type="evidence" value="ECO:0007669"/>
    <property type="project" value="InterPro"/>
</dbReference>
<gene>
    <name evidence="6" type="ORF">D3F03_03735</name>
</gene>
<keyword evidence="7" id="KW-1185">Reference proteome</keyword>
<dbReference type="EMBL" id="QXJC01000001">
    <property type="protein sequence ID" value="RID99534.1"/>
    <property type="molecule type" value="Genomic_DNA"/>
</dbReference>
<dbReference type="PRINTS" id="PR00909">
    <property type="entry name" value="SPERMDNBNDNG"/>
</dbReference>
<dbReference type="PANTHER" id="PTHR30222:SF17">
    <property type="entry name" value="SPERMIDINE_PUTRESCINE-BINDING PERIPLASMIC PROTEIN"/>
    <property type="match status" value="1"/>
</dbReference>
<feature type="signal peptide" evidence="5">
    <location>
        <begin position="1"/>
        <end position="29"/>
    </location>
</feature>
<dbReference type="SUPFAM" id="SSF53850">
    <property type="entry name" value="Periplasmic binding protein-like II"/>
    <property type="match status" value="1"/>
</dbReference>
<organism evidence="6 7">
    <name type="scientific">Simplicispira hankyongi</name>
    <dbReference type="NCBI Taxonomy" id="2315688"/>
    <lineage>
        <taxon>Bacteria</taxon>
        <taxon>Pseudomonadati</taxon>
        <taxon>Pseudomonadota</taxon>
        <taxon>Betaproteobacteria</taxon>
        <taxon>Burkholderiales</taxon>
        <taxon>Comamonadaceae</taxon>
        <taxon>Simplicispira</taxon>
    </lineage>
</organism>
<comment type="subcellular location">
    <subcellularLocation>
        <location evidence="1">Periplasm</location>
    </subcellularLocation>
</comment>
<dbReference type="Gene3D" id="3.40.190.10">
    <property type="entry name" value="Periplasmic binding protein-like II"/>
    <property type="match status" value="2"/>
</dbReference>
<reference evidence="6 7" key="1">
    <citation type="submission" date="2018-09" db="EMBL/GenBank/DDBJ databases">
        <title>Draft genome of Simplicispira sp. NY-02.</title>
        <authorList>
            <person name="Im W.T."/>
        </authorList>
    </citation>
    <scope>NUCLEOTIDE SEQUENCE [LARGE SCALE GENOMIC DNA]</scope>
    <source>
        <strain evidence="6 7">NY-02</strain>
    </source>
</reference>
<dbReference type="RefSeq" id="WP_119108556.1">
    <property type="nucleotide sequence ID" value="NZ_QXJC01000001.1"/>
</dbReference>
<dbReference type="GO" id="GO:0042597">
    <property type="term" value="C:periplasmic space"/>
    <property type="evidence" value="ECO:0007669"/>
    <property type="project" value="UniProtKB-SubCell"/>
</dbReference>
<dbReference type="Proteomes" id="UP000266302">
    <property type="component" value="Unassembled WGS sequence"/>
</dbReference>
<evidence type="ECO:0000256" key="5">
    <source>
        <dbReference type="SAM" id="SignalP"/>
    </source>
</evidence>
<comment type="caution">
    <text evidence="6">The sequence shown here is derived from an EMBL/GenBank/DDBJ whole genome shotgun (WGS) entry which is preliminary data.</text>
</comment>
<dbReference type="InterPro" id="IPR006059">
    <property type="entry name" value="SBP"/>
</dbReference>
<dbReference type="PANTHER" id="PTHR30222">
    <property type="entry name" value="SPERMIDINE/PUTRESCINE-BINDING PERIPLASMIC PROTEIN"/>
    <property type="match status" value="1"/>
</dbReference>
<evidence type="ECO:0000313" key="6">
    <source>
        <dbReference type="EMBL" id="RID99534.1"/>
    </source>
</evidence>
<accession>A0A398CB30</accession>
<protein>
    <submittedName>
        <fullName evidence="6">Extracellular solute-binding protein</fullName>
    </submittedName>
</protein>
<evidence type="ECO:0000256" key="2">
    <source>
        <dbReference type="ARBA" id="ARBA00022448"/>
    </source>
</evidence>